<dbReference type="PANTHER" id="PTHR43222:SF2">
    <property type="entry name" value="NUDIX HYDROLASE 23, CHLOROPLASTIC"/>
    <property type="match status" value="1"/>
</dbReference>
<evidence type="ECO:0000313" key="4">
    <source>
        <dbReference type="EMBL" id="ACO64730.1"/>
    </source>
</evidence>
<dbReference type="Proteomes" id="UP000002009">
    <property type="component" value="Chromosome 7"/>
</dbReference>
<dbReference type="RefSeq" id="XP_002503472.1">
    <property type="nucleotide sequence ID" value="XM_002503426.1"/>
</dbReference>
<dbReference type="PANTHER" id="PTHR43222">
    <property type="entry name" value="NUDIX HYDROLASE 23"/>
    <property type="match status" value="1"/>
</dbReference>
<evidence type="ECO:0000259" key="3">
    <source>
        <dbReference type="PROSITE" id="PS51462"/>
    </source>
</evidence>
<dbReference type="OrthoDB" id="447842at2759"/>
<dbReference type="InterPro" id="IPR000086">
    <property type="entry name" value="NUDIX_hydrolase_dom"/>
</dbReference>
<dbReference type="KEGG" id="mis:MICPUN_59827"/>
<sequence length="259" mass="28282">MATRAAFAPSAGRVRPKPRRVPTRAASDRADGGGGGAPRVEPSFQRSVPPGDARERDVCTTCGFVDYRNPKVVVGSVAVWVDPGSPKGFPPTEKILLCKRGIEPRIGKWGLPQGFMELGETSREGAAREAFEESGASITPGVLLSVYNLPGQVQLLYVATIAGGTMDDATGEHVPPALTTDGTESLDAGYFTYEEIERMDDDDFAFPTVRWAIDYWRANYSWVAGFTYTGRVVQPQQRVKRWPPVEGEPGFVDEVDYTY</sequence>
<feature type="domain" description="Nudix hydrolase" evidence="3">
    <location>
        <begin position="70"/>
        <end position="214"/>
    </location>
</feature>
<evidence type="ECO:0000256" key="2">
    <source>
        <dbReference type="SAM" id="MobiDB-lite"/>
    </source>
</evidence>
<gene>
    <name evidence="4" type="ORF">MICPUN_59827</name>
</gene>
<dbReference type="GO" id="GO:0016787">
    <property type="term" value="F:hydrolase activity"/>
    <property type="evidence" value="ECO:0007669"/>
    <property type="project" value="UniProtKB-KW"/>
</dbReference>
<proteinExistence type="predicted"/>
<dbReference type="FunCoup" id="C1E9S9">
    <property type="interactions" value="275"/>
</dbReference>
<accession>C1E9S9</accession>
<organism evidence="4 5">
    <name type="scientific">Micromonas commoda (strain RCC299 / NOUM17 / CCMP2709)</name>
    <name type="common">Picoplanktonic green alga</name>
    <dbReference type="NCBI Taxonomy" id="296587"/>
    <lineage>
        <taxon>Eukaryota</taxon>
        <taxon>Viridiplantae</taxon>
        <taxon>Chlorophyta</taxon>
        <taxon>Mamiellophyceae</taxon>
        <taxon>Mamiellales</taxon>
        <taxon>Mamiellaceae</taxon>
        <taxon>Micromonas</taxon>
    </lineage>
</organism>
<keyword evidence="1" id="KW-0378">Hydrolase</keyword>
<evidence type="ECO:0000313" key="5">
    <source>
        <dbReference type="Proteomes" id="UP000002009"/>
    </source>
</evidence>
<feature type="region of interest" description="Disordered" evidence="2">
    <location>
        <begin position="1"/>
        <end position="53"/>
    </location>
</feature>
<dbReference type="PROSITE" id="PS51462">
    <property type="entry name" value="NUDIX"/>
    <property type="match status" value="1"/>
</dbReference>
<evidence type="ECO:0000256" key="1">
    <source>
        <dbReference type="ARBA" id="ARBA00022801"/>
    </source>
</evidence>
<dbReference type="STRING" id="296587.C1E9S9"/>
<dbReference type="eggNOG" id="KOG3084">
    <property type="taxonomic scope" value="Eukaryota"/>
</dbReference>
<dbReference type="InParanoid" id="C1E9S9"/>
<dbReference type="Gene3D" id="3.90.79.10">
    <property type="entry name" value="Nucleoside Triphosphate Pyrophosphohydrolase"/>
    <property type="match status" value="1"/>
</dbReference>
<dbReference type="PROSITE" id="PS00893">
    <property type="entry name" value="NUDIX_BOX"/>
    <property type="match status" value="1"/>
</dbReference>
<dbReference type="InterPro" id="IPR029401">
    <property type="entry name" value="Nudix_N"/>
</dbReference>
<name>C1E9S9_MICCC</name>
<dbReference type="InterPro" id="IPR020084">
    <property type="entry name" value="NUDIX_hydrolase_CS"/>
</dbReference>
<reference evidence="4 5" key="1">
    <citation type="journal article" date="2009" name="Science">
        <title>Green evolution and dynamic adaptations revealed by genomes of the marine picoeukaryotes Micromonas.</title>
        <authorList>
            <person name="Worden A.Z."/>
            <person name="Lee J.H."/>
            <person name="Mock T."/>
            <person name="Rouze P."/>
            <person name="Simmons M.P."/>
            <person name="Aerts A.L."/>
            <person name="Allen A.E."/>
            <person name="Cuvelier M.L."/>
            <person name="Derelle E."/>
            <person name="Everett M.V."/>
            <person name="Foulon E."/>
            <person name="Grimwood J."/>
            <person name="Gundlach H."/>
            <person name="Henrissat B."/>
            <person name="Napoli C."/>
            <person name="McDonald S.M."/>
            <person name="Parker M.S."/>
            <person name="Rombauts S."/>
            <person name="Salamov A."/>
            <person name="Von Dassow P."/>
            <person name="Badger J.H."/>
            <person name="Coutinho P.M."/>
            <person name="Demir E."/>
            <person name="Dubchak I."/>
            <person name="Gentemann C."/>
            <person name="Eikrem W."/>
            <person name="Gready J.E."/>
            <person name="John U."/>
            <person name="Lanier W."/>
            <person name="Lindquist E.A."/>
            <person name="Lucas S."/>
            <person name="Mayer K.F."/>
            <person name="Moreau H."/>
            <person name="Not F."/>
            <person name="Otillar R."/>
            <person name="Panaud O."/>
            <person name="Pangilinan J."/>
            <person name="Paulsen I."/>
            <person name="Piegu B."/>
            <person name="Poliakov A."/>
            <person name="Robbens S."/>
            <person name="Schmutz J."/>
            <person name="Toulza E."/>
            <person name="Wyss T."/>
            <person name="Zelensky A."/>
            <person name="Zhou K."/>
            <person name="Armbrust E.V."/>
            <person name="Bhattacharya D."/>
            <person name="Goodenough U.W."/>
            <person name="Van de Peer Y."/>
            <person name="Grigoriev I.V."/>
        </authorList>
    </citation>
    <scope>NUCLEOTIDE SEQUENCE [LARGE SCALE GENOMIC DNA]</scope>
    <source>
        <strain evidence="5">RCC299 / NOUM17</strain>
    </source>
</reference>
<dbReference type="SUPFAM" id="SSF55811">
    <property type="entry name" value="Nudix"/>
    <property type="match status" value="1"/>
</dbReference>
<dbReference type="Pfam" id="PF00293">
    <property type="entry name" value="NUDIX"/>
    <property type="match status" value="1"/>
</dbReference>
<keyword evidence="5" id="KW-1185">Reference proteome</keyword>
<dbReference type="GeneID" id="8245122"/>
<dbReference type="EMBL" id="CP001328">
    <property type="protein sequence ID" value="ACO64730.1"/>
    <property type="molecule type" value="Genomic_DNA"/>
</dbReference>
<dbReference type="Gene3D" id="2.20.70.10">
    <property type="match status" value="1"/>
</dbReference>
<dbReference type="InterPro" id="IPR015797">
    <property type="entry name" value="NUDIX_hydrolase-like_dom_sf"/>
</dbReference>
<dbReference type="Pfam" id="PF14803">
    <property type="entry name" value="Zn_ribbon_Nudix"/>
    <property type="match status" value="1"/>
</dbReference>
<dbReference type="AlphaFoldDB" id="C1E9S9"/>
<protein>
    <recommendedName>
        <fullName evidence="3">Nudix hydrolase domain-containing protein</fullName>
    </recommendedName>
</protein>